<dbReference type="AlphaFoldDB" id="A0A5S4YXS6"/>
<accession>A0A5S4YXS6</accession>
<reference evidence="2 3" key="1">
    <citation type="submission" date="2019-08" db="EMBL/GenBank/DDBJ databases">
        <title>Bradyrhizobium hipponensis sp. nov., a rhizobium isolated from a Lupinus angustifolius root nodule in Tunisia.</title>
        <authorList>
            <person name="Off K."/>
            <person name="Rejili M."/>
            <person name="Mars M."/>
            <person name="Brachmann A."/>
            <person name="Marin M."/>
        </authorList>
    </citation>
    <scope>NUCLEOTIDE SEQUENCE [LARGE SCALE GENOMIC DNA]</scope>
    <source>
        <strain evidence="3">aSej3</strain>
    </source>
</reference>
<sequence length="123" mass="13359">MARANSGVRSGQRRLPIPDLITSGQTVRDEINPCLVELPGCQQRRHRPACKRLSRPPGSYLVLGILVDGHGHDPRGSVELSGAAQKVDGSNNQQQSRLRSGRPSDGTPTPVEKPWFPHATPAR</sequence>
<dbReference type="RefSeq" id="WP_148736830.1">
    <property type="nucleotide sequence ID" value="NZ_VSTH01000007.1"/>
</dbReference>
<feature type="compositionally biased region" description="Polar residues" evidence="1">
    <location>
        <begin position="88"/>
        <end position="98"/>
    </location>
</feature>
<name>A0A5S4YXS6_9BRAD</name>
<keyword evidence="3" id="KW-1185">Reference proteome</keyword>
<comment type="caution">
    <text evidence="2">The sequence shown here is derived from an EMBL/GenBank/DDBJ whole genome shotgun (WGS) entry which is preliminary data.</text>
</comment>
<evidence type="ECO:0000256" key="1">
    <source>
        <dbReference type="SAM" id="MobiDB-lite"/>
    </source>
</evidence>
<dbReference type="Proteomes" id="UP000324797">
    <property type="component" value="Unassembled WGS sequence"/>
</dbReference>
<feature type="region of interest" description="Disordered" evidence="1">
    <location>
        <begin position="71"/>
        <end position="123"/>
    </location>
</feature>
<dbReference type="EMBL" id="VSTH01000007">
    <property type="protein sequence ID" value="TYO68410.1"/>
    <property type="molecule type" value="Genomic_DNA"/>
</dbReference>
<protein>
    <submittedName>
        <fullName evidence="2">Uncharacterized protein</fullName>
    </submittedName>
</protein>
<proteinExistence type="predicted"/>
<evidence type="ECO:0000313" key="2">
    <source>
        <dbReference type="EMBL" id="TYO68410.1"/>
    </source>
</evidence>
<evidence type="ECO:0000313" key="3">
    <source>
        <dbReference type="Proteomes" id="UP000324797"/>
    </source>
</evidence>
<gene>
    <name evidence="2" type="ORF">FXV83_00850</name>
</gene>
<feature type="region of interest" description="Disordered" evidence="1">
    <location>
        <begin position="1"/>
        <end position="21"/>
    </location>
</feature>
<organism evidence="2 3">
    <name type="scientific">Bradyrhizobium hipponense</name>
    <dbReference type="NCBI Taxonomy" id="2605638"/>
    <lineage>
        <taxon>Bacteria</taxon>
        <taxon>Pseudomonadati</taxon>
        <taxon>Pseudomonadota</taxon>
        <taxon>Alphaproteobacteria</taxon>
        <taxon>Hyphomicrobiales</taxon>
        <taxon>Nitrobacteraceae</taxon>
        <taxon>Bradyrhizobium</taxon>
    </lineage>
</organism>